<organism evidence="8 9">
    <name type="scientific">Eiseniibacteriota bacterium</name>
    <dbReference type="NCBI Taxonomy" id="2212470"/>
    <lineage>
        <taxon>Bacteria</taxon>
        <taxon>Candidatus Eiseniibacteriota</taxon>
    </lineage>
</organism>
<dbReference type="EC" id="3.5.4.4" evidence="3"/>
<dbReference type="InterPro" id="IPR006330">
    <property type="entry name" value="Ado/ade_deaminase"/>
</dbReference>
<feature type="non-terminal residue" evidence="8">
    <location>
        <position position="1"/>
    </location>
</feature>
<keyword evidence="5" id="KW-0378">Hydrolase</keyword>
<dbReference type="GO" id="GO:0006154">
    <property type="term" value="P:adenosine catabolic process"/>
    <property type="evidence" value="ECO:0007669"/>
    <property type="project" value="TreeGrafter"/>
</dbReference>
<dbReference type="GO" id="GO:0004000">
    <property type="term" value="F:adenosine deaminase activity"/>
    <property type="evidence" value="ECO:0007669"/>
    <property type="project" value="TreeGrafter"/>
</dbReference>
<dbReference type="PANTHER" id="PTHR11409:SF43">
    <property type="entry name" value="ADENOSINE DEAMINASE"/>
    <property type="match status" value="1"/>
</dbReference>
<comment type="similarity">
    <text evidence="2">Belongs to the metallo-dependent hydrolases superfamily. Adenosine and AMP deaminases family.</text>
</comment>
<evidence type="ECO:0000256" key="3">
    <source>
        <dbReference type="ARBA" id="ARBA00012784"/>
    </source>
</evidence>
<dbReference type="InterPro" id="IPR001365">
    <property type="entry name" value="A_deaminase_dom"/>
</dbReference>
<dbReference type="SUPFAM" id="SSF51556">
    <property type="entry name" value="Metallo-dependent hydrolases"/>
    <property type="match status" value="1"/>
</dbReference>
<dbReference type="EMBL" id="VBOU01000125">
    <property type="protein sequence ID" value="TMQ51936.1"/>
    <property type="molecule type" value="Genomic_DNA"/>
</dbReference>
<comment type="cofactor">
    <cofactor evidence="1">
        <name>Zn(2+)</name>
        <dbReference type="ChEBI" id="CHEBI:29105"/>
    </cofactor>
</comment>
<feature type="domain" description="Adenosine deaminase" evidence="7">
    <location>
        <begin position="7"/>
        <end position="247"/>
    </location>
</feature>
<dbReference type="Gene3D" id="3.20.20.140">
    <property type="entry name" value="Metal-dependent hydrolases"/>
    <property type="match status" value="1"/>
</dbReference>
<accession>A0A538SKN4</accession>
<evidence type="ECO:0000313" key="9">
    <source>
        <dbReference type="Proteomes" id="UP000319829"/>
    </source>
</evidence>
<evidence type="ECO:0000256" key="5">
    <source>
        <dbReference type="ARBA" id="ARBA00022801"/>
    </source>
</evidence>
<evidence type="ECO:0000256" key="1">
    <source>
        <dbReference type="ARBA" id="ARBA00001947"/>
    </source>
</evidence>
<reference evidence="8 9" key="1">
    <citation type="journal article" date="2019" name="Nat. Microbiol.">
        <title>Mediterranean grassland soil C-N compound turnover is dependent on rainfall and depth, and is mediated by genomically divergent microorganisms.</title>
        <authorList>
            <person name="Diamond S."/>
            <person name="Andeer P.F."/>
            <person name="Li Z."/>
            <person name="Crits-Christoph A."/>
            <person name="Burstein D."/>
            <person name="Anantharaman K."/>
            <person name="Lane K.R."/>
            <person name="Thomas B.C."/>
            <person name="Pan C."/>
            <person name="Northen T.R."/>
            <person name="Banfield J.F."/>
        </authorList>
    </citation>
    <scope>NUCLEOTIDE SEQUENCE [LARGE SCALE GENOMIC DNA]</scope>
    <source>
        <strain evidence="8">WS_4</strain>
    </source>
</reference>
<dbReference type="Pfam" id="PF00962">
    <property type="entry name" value="A_deaminase"/>
    <property type="match status" value="1"/>
</dbReference>
<gene>
    <name evidence="8" type="ORF">E6K74_12840</name>
</gene>
<dbReference type="GO" id="GO:0005829">
    <property type="term" value="C:cytosol"/>
    <property type="evidence" value="ECO:0007669"/>
    <property type="project" value="TreeGrafter"/>
</dbReference>
<dbReference type="GO" id="GO:0046872">
    <property type="term" value="F:metal ion binding"/>
    <property type="evidence" value="ECO:0007669"/>
    <property type="project" value="UniProtKB-KW"/>
</dbReference>
<keyword evidence="4" id="KW-0479">Metal-binding</keyword>
<evidence type="ECO:0000259" key="7">
    <source>
        <dbReference type="Pfam" id="PF00962"/>
    </source>
</evidence>
<dbReference type="PANTHER" id="PTHR11409">
    <property type="entry name" value="ADENOSINE DEAMINASE"/>
    <property type="match status" value="1"/>
</dbReference>
<protein>
    <recommendedName>
        <fullName evidence="3">adenosine deaminase</fullName>
        <ecNumber evidence="3">3.5.4.4</ecNumber>
    </recommendedName>
</protein>
<comment type="caution">
    <text evidence="8">The sequence shown here is derived from an EMBL/GenBank/DDBJ whole genome shotgun (WGS) entry which is preliminary data.</text>
</comment>
<evidence type="ECO:0000256" key="4">
    <source>
        <dbReference type="ARBA" id="ARBA00022723"/>
    </source>
</evidence>
<evidence type="ECO:0000256" key="2">
    <source>
        <dbReference type="ARBA" id="ARBA00006676"/>
    </source>
</evidence>
<evidence type="ECO:0000313" key="8">
    <source>
        <dbReference type="EMBL" id="TMQ51936.1"/>
    </source>
</evidence>
<dbReference type="AlphaFoldDB" id="A0A538SKN4"/>
<dbReference type="InterPro" id="IPR032466">
    <property type="entry name" value="Metal_Hydrolase"/>
</dbReference>
<dbReference type="Proteomes" id="UP000319829">
    <property type="component" value="Unassembled WGS sequence"/>
</dbReference>
<dbReference type="GO" id="GO:0043103">
    <property type="term" value="P:hypoxanthine salvage"/>
    <property type="evidence" value="ECO:0007669"/>
    <property type="project" value="TreeGrafter"/>
</dbReference>
<name>A0A538SKN4_UNCEI</name>
<sequence length="256" mass="28300">NIQEATEAIVREAARHGVKTLELRYSPVIHTFAGLTLRQAIRSVLSGLNHASRRYGIDCGLIIIAMRQHGPHIAKILARQAISEAQHLHDRTGVVGFDIAGPERTTPPRLFREAYEVAARGGLGVTAHSGEEVGPEVVWQTIEDLGVSRIGHACSAVKDPALLRRLARDKILVECCLTSNYQTGAVGRNEKHPVVEFVEKGVPVAICTDNTTVSGTDQTRETLLLRRYFSLKDIARIHSESRQHSYILKRPRPSTR</sequence>
<proteinExistence type="inferred from homology"/>
<keyword evidence="6" id="KW-0862">Zinc</keyword>
<dbReference type="GO" id="GO:0046103">
    <property type="term" value="P:inosine biosynthetic process"/>
    <property type="evidence" value="ECO:0007669"/>
    <property type="project" value="TreeGrafter"/>
</dbReference>
<evidence type="ECO:0000256" key="6">
    <source>
        <dbReference type="ARBA" id="ARBA00022833"/>
    </source>
</evidence>